<feature type="non-terminal residue" evidence="2">
    <location>
        <position position="1"/>
    </location>
</feature>
<feature type="transmembrane region" description="Helical" evidence="1">
    <location>
        <begin position="15"/>
        <end position="36"/>
    </location>
</feature>
<dbReference type="AlphaFoldDB" id="A0A0K2T3N4"/>
<evidence type="ECO:0000256" key="1">
    <source>
        <dbReference type="SAM" id="Phobius"/>
    </source>
</evidence>
<accession>A0A0K2T3N4</accession>
<proteinExistence type="predicted"/>
<sequence>VCVALTLSSLSPKYSLLHCCLIPFAPSLYIVFFKCFHCTFL</sequence>
<keyword evidence="1" id="KW-1133">Transmembrane helix</keyword>
<keyword evidence="1" id="KW-0812">Transmembrane</keyword>
<reference evidence="2" key="1">
    <citation type="submission" date="2014-05" db="EMBL/GenBank/DDBJ databases">
        <authorList>
            <person name="Chronopoulou M."/>
        </authorList>
    </citation>
    <scope>NUCLEOTIDE SEQUENCE</scope>
    <source>
        <tissue evidence="2">Whole organism</tissue>
    </source>
</reference>
<organism evidence="2">
    <name type="scientific">Lepeophtheirus salmonis</name>
    <name type="common">Salmon louse</name>
    <name type="synonym">Caligus salmonis</name>
    <dbReference type="NCBI Taxonomy" id="72036"/>
    <lineage>
        <taxon>Eukaryota</taxon>
        <taxon>Metazoa</taxon>
        <taxon>Ecdysozoa</taxon>
        <taxon>Arthropoda</taxon>
        <taxon>Crustacea</taxon>
        <taxon>Multicrustacea</taxon>
        <taxon>Hexanauplia</taxon>
        <taxon>Copepoda</taxon>
        <taxon>Siphonostomatoida</taxon>
        <taxon>Caligidae</taxon>
        <taxon>Lepeophtheirus</taxon>
    </lineage>
</organism>
<evidence type="ECO:0000313" key="2">
    <source>
        <dbReference type="EMBL" id="CDW20648.1"/>
    </source>
</evidence>
<dbReference type="EMBL" id="HACA01003287">
    <property type="protein sequence ID" value="CDW20648.1"/>
    <property type="molecule type" value="Transcribed_RNA"/>
</dbReference>
<protein>
    <submittedName>
        <fullName evidence="2">Uncharacterized protein</fullName>
    </submittedName>
</protein>
<name>A0A0K2T3N4_LEPSM</name>
<keyword evidence="1" id="KW-0472">Membrane</keyword>